<gene>
    <name evidence="3" type="ORF">A2Y62_22195</name>
</gene>
<proteinExistence type="predicted"/>
<name>A0A1F5VJD0_9BACT</name>
<organism evidence="3 4">
    <name type="scientific">Candidatus Fischerbacteria bacterium RBG_13_37_8</name>
    <dbReference type="NCBI Taxonomy" id="1817863"/>
    <lineage>
        <taxon>Bacteria</taxon>
        <taxon>Candidatus Fischeribacteriota</taxon>
    </lineage>
</organism>
<evidence type="ECO:0000313" key="3">
    <source>
        <dbReference type="EMBL" id="OGF63569.1"/>
    </source>
</evidence>
<keyword evidence="1" id="KW-0812">Transmembrane</keyword>
<keyword evidence="1" id="KW-1133">Transmembrane helix</keyword>
<dbReference type="AlphaFoldDB" id="A0A1F5VJD0"/>
<feature type="domain" description="TRASH" evidence="2">
    <location>
        <begin position="53"/>
        <end position="90"/>
    </location>
</feature>
<dbReference type="STRING" id="1817863.A2Y62_22195"/>
<evidence type="ECO:0000259" key="2">
    <source>
        <dbReference type="SMART" id="SM00746"/>
    </source>
</evidence>
<dbReference type="InterPro" id="IPR011017">
    <property type="entry name" value="TRASH_dom"/>
</dbReference>
<dbReference type="InterPro" id="IPR007029">
    <property type="entry name" value="YHS_dom"/>
</dbReference>
<sequence>MIRILLYIFYYVLLGWIIVKIFRAFSKKHRSATARDFFQDKKKVVEDDKLVKDPFCNTYFPKDKALVLNYLGEFYYFCSEDCRDKFVSSISHKSN</sequence>
<reference evidence="3 4" key="1">
    <citation type="journal article" date="2016" name="Nat. Commun.">
        <title>Thousands of microbial genomes shed light on interconnected biogeochemical processes in an aquifer system.</title>
        <authorList>
            <person name="Anantharaman K."/>
            <person name="Brown C.T."/>
            <person name="Hug L.A."/>
            <person name="Sharon I."/>
            <person name="Castelle C.J."/>
            <person name="Probst A.J."/>
            <person name="Thomas B.C."/>
            <person name="Singh A."/>
            <person name="Wilkins M.J."/>
            <person name="Karaoz U."/>
            <person name="Brodie E.L."/>
            <person name="Williams K.H."/>
            <person name="Hubbard S.S."/>
            <person name="Banfield J.F."/>
        </authorList>
    </citation>
    <scope>NUCLEOTIDE SEQUENCE [LARGE SCALE GENOMIC DNA]</scope>
</reference>
<dbReference type="EMBL" id="MFGW01000162">
    <property type="protein sequence ID" value="OGF63569.1"/>
    <property type="molecule type" value="Genomic_DNA"/>
</dbReference>
<comment type="caution">
    <text evidence="3">The sequence shown here is derived from an EMBL/GenBank/DDBJ whole genome shotgun (WGS) entry which is preliminary data.</text>
</comment>
<protein>
    <recommendedName>
        <fullName evidence="2">TRASH domain-containing protein</fullName>
    </recommendedName>
</protein>
<dbReference type="Pfam" id="PF04945">
    <property type="entry name" value="YHS"/>
    <property type="match status" value="1"/>
</dbReference>
<accession>A0A1F5VJD0</accession>
<dbReference type="Proteomes" id="UP000178943">
    <property type="component" value="Unassembled WGS sequence"/>
</dbReference>
<evidence type="ECO:0000313" key="4">
    <source>
        <dbReference type="Proteomes" id="UP000178943"/>
    </source>
</evidence>
<keyword evidence="1" id="KW-0472">Membrane</keyword>
<evidence type="ECO:0000256" key="1">
    <source>
        <dbReference type="SAM" id="Phobius"/>
    </source>
</evidence>
<dbReference type="SMART" id="SM00746">
    <property type="entry name" value="TRASH"/>
    <property type="match status" value="1"/>
</dbReference>
<feature type="transmembrane region" description="Helical" evidence="1">
    <location>
        <begin position="6"/>
        <end position="25"/>
    </location>
</feature>